<dbReference type="RefSeq" id="XP_002421340.1">
    <property type="nucleotide sequence ID" value="XM_002421295.1"/>
</dbReference>
<dbReference type="VEuPathDB" id="FungiDB:CD36_71200"/>
<dbReference type="KEGG" id="cdu:CD36_71200"/>
<keyword evidence="3" id="KW-1185">Reference proteome</keyword>
<name>B9WK23_CANDC</name>
<gene>
    <name evidence="1" type="ordered locus">Cd36_71200</name>
    <name evidence="2" type="ORF">CD36_71200</name>
</gene>
<protein>
    <submittedName>
        <fullName evidence="2">Uncharacterized protein</fullName>
    </submittedName>
</protein>
<dbReference type="OrthoDB" id="4019982at2759"/>
<dbReference type="AlphaFoldDB" id="B9WK23"/>
<dbReference type="eggNOG" id="ENOG502RPY9">
    <property type="taxonomic scope" value="Eukaryota"/>
</dbReference>
<reference evidence="2 3" key="1">
    <citation type="journal article" date="2009" name="Genome Res.">
        <title>Comparative genomics of the fungal pathogens Candida dubliniensis and Candida albicans.</title>
        <authorList>
            <person name="Jackson A.P."/>
            <person name="Gamble J.A."/>
            <person name="Yeomans T."/>
            <person name="Moran G.P."/>
            <person name="Saunders D."/>
            <person name="Harris D."/>
            <person name="Aslett M."/>
            <person name="Barrell J.F."/>
            <person name="Butler G."/>
            <person name="Citiulo F."/>
            <person name="Coleman D.C."/>
            <person name="de Groot P.W.J."/>
            <person name="Goodwin T.J."/>
            <person name="Quail M.A."/>
            <person name="McQuillan J."/>
            <person name="Munro C.A."/>
            <person name="Pain A."/>
            <person name="Poulter R.T."/>
            <person name="Rajandream M.A."/>
            <person name="Renauld H."/>
            <person name="Spiering M.J."/>
            <person name="Tivey A."/>
            <person name="Gow N.A.R."/>
            <person name="Barrell B."/>
            <person name="Sullivan D.J."/>
            <person name="Berriman M."/>
        </authorList>
    </citation>
    <scope>NUCLEOTIDE SEQUENCE [LARGE SCALE GENOMIC DNA]</scope>
    <source>
        <strain evidence="3">CD36 / ATCC MYA-646 / CBS 7987 / NCPF 3949 / NRRL Y-17841</strain>
    </source>
</reference>
<dbReference type="HOGENOM" id="CLU_681516_0_0_1"/>
<dbReference type="GeneID" id="8049307"/>
<evidence type="ECO:0000313" key="2">
    <source>
        <dbReference type="EMBL" id="CAX40674.1"/>
    </source>
</evidence>
<proteinExistence type="predicted"/>
<dbReference type="EMBL" id="FM992694">
    <property type="protein sequence ID" value="CAX40674.1"/>
    <property type="molecule type" value="Genomic_DNA"/>
</dbReference>
<dbReference type="Proteomes" id="UP000002605">
    <property type="component" value="Chromosome 7"/>
</dbReference>
<organism evidence="2 3">
    <name type="scientific">Candida dubliniensis (strain CD36 / ATCC MYA-646 / CBS 7987 / NCPF 3949 / NRRL Y-17841)</name>
    <name type="common">Yeast</name>
    <dbReference type="NCBI Taxonomy" id="573826"/>
    <lineage>
        <taxon>Eukaryota</taxon>
        <taxon>Fungi</taxon>
        <taxon>Dikarya</taxon>
        <taxon>Ascomycota</taxon>
        <taxon>Saccharomycotina</taxon>
        <taxon>Pichiomycetes</taxon>
        <taxon>Debaryomycetaceae</taxon>
        <taxon>Candida/Lodderomyces clade</taxon>
        <taxon>Candida</taxon>
    </lineage>
</organism>
<evidence type="ECO:0000313" key="3">
    <source>
        <dbReference type="Proteomes" id="UP000002605"/>
    </source>
</evidence>
<evidence type="ECO:0000313" key="1">
    <source>
        <dbReference type="CGD" id="CAL0000161642"/>
    </source>
</evidence>
<sequence>MKLEQIPKSIRLLFDIYKQLSTIQNSVYHPQIGSYLSQTNDLNLIYQQWKILTNNRKKGDSIKNINEKQFYKPSIYFGDYELSNTKKLFKKPNENHFSSMTGLPLKDPIFPINSVDKNHYGQFINNIENNLLSYYSPYNIYPNNSKSQLIFKYYLQKFDQSIPITILLKQKFQLFSNFSINHWDKLYFDMKRQTRRQNILCNIDDIIPPKIKSIELSKRQFEFININRIDLFKLALKNYHYFKSLSNNISIFSNKFNLNKNLQIAPWEELAKDNTKDEDEDDELIKMIDNNFKIEIIDQSTGNIILPNDSKLLEFLIKEKSFVKNLDQDEIIDYSQQFPYQLNFDKYYMLNIMNFNDQDTKLSKFSRILNLTGLTSINNKENDFTSDVEIVGVRLSLDNKEINRMINEINEIKSNNNSDNNSFTYEDILKLIHKPVNKNALKSLMDFLAIRGIIKVKQSADKRGLYLLP</sequence>
<dbReference type="CGD" id="CAL0000161642">
    <property type="gene designation" value="Cd36_71200"/>
</dbReference>
<accession>B9WK23</accession>